<dbReference type="InterPro" id="IPR004364">
    <property type="entry name" value="Aa-tRNA-synt_II"/>
</dbReference>
<dbReference type="PANTHER" id="PTHR42918">
    <property type="entry name" value="LYSYL-TRNA SYNTHETASE"/>
    <property type="match status" value="1"/>
</dbReference>
<dbReference type="RefSeq" id="WP_053819629.1">
    <property type="nucleotide sequence ID" value="NZ_CP006911.1"/>
</dbReference>
<dbReference type="GO" id="GO:0005524">
    <property type="term" value="F:ATP binding"/>
    <property type="evidence" value="ECO:0007669"/>
    <property type="project" value="UniProtKB-KW"/>
</dbReference>
<dbReference type="InterPro" id="IPR045864">
    <property type="entry name" value="aa-tRNA-synth_II/BPL/LPL"/>
</dbReference>
<evidence type="ECO:0000259" key="4">
    <source>
        <dbReference type="PROSITE" id="PS50862"/>
    </source>
</evidence>
<dbReference type="Pfam" id="PF00152">
    <property type="entry name" value="tRNA-synt_2"/>
    <property type="match status" value="1"/>
</dbReference>
<dbReference type="GO" id="GO:0000049">
    <property type="term" value="F:tRNA binding"/>
    <property type="evidence" value="ECO:0007669"/>
    <property type="project" value="TreeGrafter"/>
</dbReference>
<dbReference type="InterPro" id="IPR006195">
    <property type="entry name" value="aa-tRNA-synth_II"/>
</dbReference>
<feature type="domain" description="Aminoacyl-transfer RNA synthetases class-II family profile" evidence="4">
    <location>
        <begin position="1"/>
        <end position="295"/>
    </location>
</feature>
<protein>
    <submittedName>
        <fullName evidence="5">tRNA synthetase</fullName>
    </submittedName>
</protein>
<dbReference type="GO" id="GO:0004824">
    <property type="term" value="F:lysine-tRNA ligase activity"/>
    <property type="evidence" value="ECO:0007669"/>
    <property type="project" value="InterPro"/>
</dbReference>
<dbReference type="SUPFAM" id="SSF55681">
    <property type="entry name" value="Class II aaRS and biotin synthetases"/>
    <property type="match status" value="1"/>
</dbReference>
<keyword evidence="1" id="KW-0436">Ligase</keyword>
<dbReference type="PATRIC" id="fig|1125411.7.peg.244"/>
<dbReference type="Proteomes" id="UP000068905">
    <property type="component" value="Chromosome"/>
</dbReference>
<accession>A0A0M4L382</accession>
<dbReference type="InterPro" id="IPR004525">
    <property type="entry name" value="EpmA"/>
</dbReference>
<dbReference type="PANTHER" id="PTHR42918:SF6">
    <property type="entry name" value="ELONGATION FACTOR P--(R)-BETA-LYSINE LIGASE"/>
    <property type="match status" value="1"/>
</dbReference>
<dbReference type="GO" id="GO:0005829">
    <property type="term" value="C:cytosol"/>
    <property type="evidence" value="ECO:0007669"/>
    <property type="project" value="TreeGrafter"/>
</dbReference>
<keyword evidence="6" id="KW-1185">Reference proteome</keyword>
<dbReference type="AlphaFoldDB" id="A0A0M4L382"/>
<dbReference type="KEGG" id="tsn:W908_01235"/>
<sequence>MSKVKKNLREYQDFTRTIRDFFYSRQVIEVVTPSLLQAPSTDVYIDSIEVLVNQALAKSSKFYLHTSPELEMKRLLSKGSGDIFQICQVFRDNEHGRINSNEFTMLEFYRIKFNIHQLMDEIIELLAALGSSAPTKKLSYAQVFFEYSEIDILNSDIHDLKEITNSLGLNSDYEWIEDIQMLLFVHLIEPKLKEIPICLIYDFPKQQAALAEIHGPIAHRFEMYMNGTEIANGYQEIQFANDYRDRFNTELNKRKALSKPFEFLDHGFLEDLEEGIPKCSGVAIGIERLYSLLSL</sequence>
<dbReference type="OrthoDB" id="9802326at2"/>
<keyword evidence="5" id="KW-0030">Aminoacyl-tRNA synthetase</keyword>
<dbReference type="NCBIfam" id="TIGR00462">
    <property type="entry name" value="genX"/>
    <property type="match status" value="1"/>
</dbReference>
<keyword evidence="3" id="KW-0067">ATP-binding</keyword>
<evidence type="ECO:0000313" key="5">
    <source>
        <dbReference type="EMBL" id="ALE01346.1"/>
    </source>
</evidence>
<dbReference type="STRING" id="1125411.W908_01235"/>
<gene>
    <name evidence="5" type="ORF">W908_01235</name>
</gene>
<evidence type="ECO:0000256" key="3">
    <source>
        <dbReference type="ARBA" id="ARBA00022840"/>
    </source>
</evidence>
<evidence type="ECO:0000256" key="2">
    <source>
        <dbReference type="ARBA" id="ARBA00022741"/>
    </source>
</evidence>
<organism evidence="5 6">
    <name type="scientific">Candidatus Pseudothioglobus singularis PS1</name>
    <dbReference type="NCBI Taxonomy" id="1125411"/>
    <lineage>
        <taxon>Bacteria</taxon>
        <taxon>Pseudomonadati</taxon>
        <taxon>Pseudomonadota</taxon>
        <taxon>Gammaproteobacteria</taxon>
        <taxon>Candidatus Pseudothioglobaceae</taxon>
        <taxon>Candidatus Pseudothioglobus</taxon>
    </lineage>
</organism>
<evidence type="ECO:0000313" key="6">
    <source>
        <dbReference type="Proteomes" id="UP000068905"/>
    </source>
</evidence>
<dbReference type="GO" id="GO:0006430">
    <property type="term" value="P:lysyl-tRNA aminoacylation"/>
    <property type="evidence" value="ECO:0007669"/>
    <property type="project" value="InterPro"/>
</dbReference>
<reference evidence="5 6" key="1">
    <citation type="journal article" date="2015" name="Genome Announc.">
        <title>Genome Sequence of 'Candidatus Thioglobus singularis' Strain PS1, a Mixotroph from the SUP05 Clade of Marine Gammaproteobacteria.</title>
        <authorList>
            <person name="Marshall K.T."/>
            <person name="Morris R.M."/>
        </authorList>
    </citation>
    <scope>NUCLEOTIDE SEQUENCE [LARGE SCALE GENOMIC DNA]</scope>
    <source>
        <strain evidence="5 6">PS1</strain>
    </source>
</reference>
<dbReference type="EMBL" id="CP006911">
    <property type="protein sequence ID" value="ALE01346.1"/>
    <property type="molecule type" value="Genomic_DNA"/>
</dbReference>
<dbReference type="Gene3D" id="3.30.930.10">
    <property type="entry name" value="Bira Bifunctional Protein, Domain 2"/>
    <property type="match status" value="1"/>
</dbReference>
<dbReference type="NCBIfam" id="NF006828">
    <property type="entry name" value="PRK09350.1"/>
    <property type="match status" value="1"/>
</dbReference>
<name>A0A0M4L382_9GAMM</name>
<proteinExistence type="predicted"/>
<evidence type="ECO:0000256" key="1">
    <source>
        <dbReference type="ARBA" id="ARBA00022598"/>
    </source>
</evidence>
<dbReference type="PROSITE" id="PS50862">
    <property type="entry name" value="AA_TRNA_LIGASE_II"/>
    <property type="match status" value="1"/>
</dbReference>
<keyword evidence="2" id="KW-0547">Nucleotide-binding</keyword>